<sequence length="114" mass="12630">MGPFSPKQISQWRSIPSNNQSEILPTSRIPETTPVTTPFGYHLHQSGGYPSWPPHQEKPPVWDKERGSFSPMTPSDSSGSEPARYSLAYTSLHPPSWGFSPSLLPSSFQPNPHS</sequence>
<reference evidence="2" key="1">
    <citation type="submission" date="2020-08" db="EMBL/GenBank/DDBJ databases">
        <title>Multicomponent nature underlies the extraordinary mechanical properties of spider dragline silk.</title>
        <authorList>
            <person name="Kono N."/>
            <person name="Nakamura H."/>
            <person name="Mori M."/>
            <person name="Yoshida Y."/>
            <person name="Ohtoshi R."/>
            <person name="Malay A.D."/>
            <person name="Moran D.A.P."/>
            <person name="Tomita M."/>
            <person name="Numata K."/>
            <person name="Arakawa K."/>
        </authorList>
    </citation>
    <scope>NUCLEOTIDE SEQUENCE</scope>
</reference>
<dbReference type="EMBL" id="BMAV01010725">
    <property type="protein sequence ID" value="GFY56048.1"/>
    <property type="molecule type" value="Genomic_DNA"/>
</dbReference>
<evidence type="ECO:0000313" key="2">
    <source>
        <dbReference type="EMBL" id="GFY56048.1"/>
    </source>
</evidence>
<evidence type="ECO:0000256" key="1">
    <source>
        <dbReference type="SAM" id="MobiDB-lite"/>
    </source>
</evidence>
<dbReference type="AlphaFoldDB" id="A0A8X6XL94"/>
<proteinExistence type="predicted"/>
<name>A0A8X6XL94_9ARAC</name>
<keyword evidence="3" id="KW-1185">Reference proteome</keyword>
<evidence type="ECO:0000313" key="3">
    <source>
        <dbReference type="Proteomes" id="UP000886998"/>
    </source>
</evidence>
<organism evidence="2 3">
    <name type="scientific">Trichonephila inaurata madagascariensis</name>
    <dbReference type="NCBI Taxonomy" id="2747483"/>
    <lineage>
        <taxon>Eukaryota</taxon>
        <taxon>Metazoa</taxon>
        <taxon>Ecdysozoa</taxon>
        <taxon>Arthropoda</taxon>
        <taxon>Chelicerata</taxon>
        <taxon>Arachnida</taxon>
        <taxon>Araneae</taxon>
        <taxon>Araneomorphae</taxon>
        <taxon>Entelegynae</taxon>
        <taxon>Araneoidea</taxon>
        <taxon>Nephilidae</taxon>
        <taxon>Trichonephila</taxon>
        <taxon>Trichonephila inaurata</taxon>
    </lineage>
</organism>
<dbReference type="Proteomes" id="UP000886998">
    <property type="component" value="Unassembled WGS sequence"/>
</dbReference>
<comment type="caution">
    <text evidence="2">The sequence shown here is derived from an EMBL/GenBank/DDBJ whole genome shotgun (WGS) entry which is preliminary data.</text>
</comment>
<feature type="compositionally biased region" description="Polar residues" evidence="1">
    <location>
        <begin position="7"/>
        <end position="36"/>
    </location>
</feature>
<feature type="compositionally biased region" description="Basic and acidic residues" evidence="1">
    <location>
        <begin position="55"/>
        <end position="67"/>
    </location>
</feature>
<protein>
    <submittedName>
        <fullName evidence="2">Uncharacterized protein</fullName>
    </submittedName>
</protein>
<gene>
    <name evidence="2" type="ORF">TNIN_427061</name>
</gene>
<feature type="compositionally biased region" description="Polar residues" evidence="1">
    <location>
        <begin position="70"/>
        <end position="80"/>
    </location>
</feature>
<accession>A0A8X6XL94</accession>
<feature type="region of interest" description="Disordered" evidence="1">
    <location>
        <begin position="1"/>
        <end position="83"/>
    </location>
</feature>